<dbReference type="AlphaFoldDB" id="A0A4Y2LRJ7"/>
<protein>
    <submittedName>
        <fullName evidence="2">Uncharacterized protein</fullName>
    </submittedName>
</protein>
<evidence type="ECO:0000256" key="1">
    <source>
        <dbReference type="SAM" id="MobiDB-lite"/>
    </source>
</evidence>
<dbReference type="Proteomes" id="UP000499080">
    <property type="component" value="Unassembled WGS sequence"/>
</dbReference>
<evidence type="ECO:0000313" key="2">
    <source>
        <dbReference type="EMBL" id="GBN17074.1"/>
    </source>
</evidence>
<sequence length="94" mass="11005">MIYADKNKDGVDLFDRLLCNTYKISNPTQVEVIRETDELPRSSPTSKKTPKETTIHQKDKNRRPAADSFKLDIHEKSRVFHLTRRTVFFTHSSQ</sequence>
<dbReference type="EMBL" id="BGPR01006219">
    <property type="protein sequence ID" value="GBN17074.1"/>
    <property type="molecule type" value="Genomic_DNA"/>
</dbReference>
<organism evidence="2 3">
    <name type="scientific">Araneus ventricosus</name>
    <name type="common">Orbweaver spider</name>
    <name type="synonym">Epeira ventricosa</name>
    <dbReference type="NCBI Taxonomy" id="182803"/>
    <lineage>
        <taxon>Eukaryota</taxon>
        <taxon>Metazoa</taxon>
        <taxon>Ecdysozoa</taxon>
        <taxon>Arthropoda</taxon>
        <taxon>Chelicerata</taxon>
        <taxon>Arachnida</taxon>
        <taxon>Araneae</taxon>
        <taxon>Araneomorphae</taxon>
        <taxon>Entelegynae</taxon>
        <taxon>Araneoidea</taxon>
        <taxon>Araneidae</taxon>
        <taxon>Araneus</taxon>
    </lineage>
</organism>
<feature type="region of interest" description="Disordered" evidence="1">
    <location>
        <begin position="33"/>
        <end position="68"/>
    </location>
</feature>
<reference evidence="2 3" key="1">
    <citation type="journal article" date="2019" name="Sci. Rep.">
        <title>Orb-weaving spider Araneus ventricosus genome elucidates the spidroin gene catalogue.</title>
        <authorList>
            <person name="Kono N."/>
            <person name="Nakamura H."/>
            <person name="Ohtoshi R."/>
            <person name="Moran D.A.P."/>
            <person name="Shinohara A."/>
            <person name="Yoshida Y."/>
            <person name="Fujiwara M."/>
            <person name="Mori M."/>
            <person name="Tomita M."/>
            <person name="Arakawa K."/>
        </authorList>
    </citation>
    <scope>NUCLEOTIDE SEQUENCE [LARGE SCALE GENOMIC DNA]</scope>
</reference>
<gene>
    <name evidence="2" type="ORF">AVEN_153821_1</name>
</gene>
<proteinExistence type="predicted"/>
<name>A0A4Y2LRJ7_ARAVE</name>
<comment type="caution">
    <text evidence="2">The sequence shown here is derived from an EMBL/GenBank/DDBJ whole genome shotgun (WGS) entry which is preliminary data.</text>
</comment>
<feature type="compositionally biased region" description="Basic and acidic residues" evidence="1">
    <location>
        <begin position="49"/>
        <end position="68"/>
    </location>
</feature>
<keyword evidence="3" id="KW-1185">Reference proteome</keyword>
<evidence type="ECO:0000313" key="3">
    <source>
        <dbReference type="Proteomes" id="UP000499080"/>
    </source>
</evidence>
<accession>A0A4Y2LRJ7</accession>